<dbReference type="RefSeq" id="WP_089384079.1">
    <property type="nucleotide sequence ID" value="NZ_FZNQ01000004.1"/>
</dbReference>
<sequence length="124" mass="14078">MDAEYRFRVTVRLRPRDARVDPDRFDTTMSIPAVAPPEPGWLLFRDRLWRGKVGDPPTFRRFVRDRLGLGPGVDVVSAEFAELRTDEAYLTALRSAIADDLGRFNTDSVDAVLNNYLGSSIHVR</sequence>
<evidence type="ECO:0008006" key="3">
    <source>
        <dbReference type="Google" id="ProtNLM"/>
    </source>
</evidence>
<evidence type="ECO:0000313" key="2">
    <source>
        <dbReference type="Proteomes" id="UP000198397"/>
    </source>
</evidence>
<dbReference type="EMBL" id="FZNQ01000004">
    <property type="protein sequence ID" value="SNR37313.1"/>
    <property type="molecule type" value="Genomic_DNA"/>
</dbReference>
<gene>
    <name evidence="1" type="ORF">SAMN06264855_10424</name>
</gene>
<dbReference type="Pfam" id="PF26423">
    <property type="entry name" value="LWR_salt"/>
    <property type="match status" value="1"/>
</dbReference>
<dbReference type="OrthoDB" id="202660at2157"/>
<organism evidence="1 2">
    <name type="scientific">Halorubrum vacuolatum</name>
    <name type="common">Natronobacterium vacuolatum</name>
    <dbReference type="NCBI Taxonomy" id="63740"/>
    <lineage>
        <taxon>Archaea</taxon>
        <taxon>Methanobacteriati</taxon>
        <taxon>Methanobacteriota</taxon>
        <taxon>Stenosarchaea group</taxon>
        <taxon>Halobacteria</taxon>
        <taxon>Halobacteriales</taxon>
        <taxon>Haloferacaceae</taxon>
        <taxon>Halorubrum</taxon>
    </lineage>
</organism>
<keyword evidence="2" id="KW-1185">Reference proteome</keyword>
<name>A0A238VU35_HALVU</name>
<dbReference type="InterPro" id="IPR049798">
    <property type="entry name" value="LWR_salt"/>
</dbReference>
<dbReference type="Proteomes" id="UP000198397">
    <property type="component" value="Unassembled WGS sequence"/>
</dbReference>
<protein>
    <recommendedName>
        <fullName evidence="3">LWR-salt protein</fullName>
    </recommendedName>
</protein>
<reference evidence="1 2" key="1">
    <citation type="submission" date="2017-06" db="EMBL/GenBank/DDBJ databases">
        <authorList>
            <person name="Kim H.J."/>
            <person name="Triplett B.A."/>
        </authorList>
    </citation>
    <scope>NUCLEOTIDE SEQUENCE [LARGE SCALE GENOMIC DNA]</scope>
    <source>
        <strain evidence="1 2">DSM 8800</strain>
    </source>
</reference>
<proteinExistence type="predicted"/>
<accession>A0A238VU35</accession>
<evidence type="ECO:0000313" key="1">
    <source>
        <dbReference type="EMBL" id="SNR37313.1"/>
    </source>
</evidence>
<dbReference type="AlphaFoldDB" id="A0A238VU35"/>
<dbReference type="NCBIfam" id="NF033910">
    <property type="entry name" value="LWR_salt"/>
    <property type="match status" value="1"/>
</dbReference>